<dbReference type="SUPFAM" id="SSF50346">
    <property type="entry name" value="PRC-barrel domain"/>
    <property type="match status" value="1"/>
</dbReference>
<dbReference type="Proteomes" id="UP000486760">
    <property type="component" value="Unassembled WGS sequence"/>
</dbReference>
<evidence type="ECO:0000256" key="2">
    <source>
        <dbReference type="SAM" id="SignalP"/>
    </source>
</evidence>
<organism evidence="3 4">
    <name type="scientific">Billgrantia pellis</name>
    <dbReference type="NCBI Taxonomy" id="2606936"/>
    <lineage>
        <taxon>Bacteria</taxon>
        <taxon>Pseudomonadati</taxon>
        <taxon>Pseudomonadota</taxon>
        <taxon>Gammaproteobacteria</taxon>
        <taxon>Oceanospirillales</taxon>
        <taxon>Halomonadaceae</taxon>
        <taxon>Billgrantia</taxon>
    </lineage>
</organism>
<feature type="compositionally biased region" description="Low complexity" evidence="1">
    <location>
        <begin position="158"/>
        <end position="171"/>
    </location>
</feature>
<reference evidence="3 4" key="1">
    <citation type="submission" date="2019-08" db="EMBL/GenBank/DDBJ databases">
        <title>Bioinformatics analysis of the strain L3 and L5.</title>
        <authorList>
            <person name="Li X."/>
        </authorList>
    </citation>
    <scope>NUCLEOTIDE SEQUENCE [LARGE SCALE GENOMIC DNA]</scope>
    <source>
        <strain evidence="3 4">L5</strain>
    </source>
</reference>
<accession>A0A7V7FZ84</accession>
<gene>
    <name evidence="3" type="ORF">F0A17_12095</name>
</gene>
<dbReference type="AlphaFoldDB" id="A0A7V7FZ84"/>
<dbReference type="RefSeq" id="WP_149328583.1">
    <property type="nucleotide sequence ID" value="NZ_VTPY01000004.1"/>
</dbReference>
<name>A0A7V7FZ84_9GAMM</name>
<dbReference type="Gene3D" id="2.30.30.240">
    <property type="entry name" value="PRC-barrel domain"/>
    <property type="match status" value="1"/>
</dbReference>
<keyword evidence="4" id="KW-1185">Reference proteome</keyword>
<feature type="region of interest" description="Disordered" evidence="1">
    <location>
        <begin position="133"/>
        <end position="186"/>
    </location>
</feature>
<protein>
    <submittedName>
        <fullName evidence="3">PRC-barrel domain containing protein</fullName>
    </submittedName>
</protein>
<dbReference type="EMBL" id="VTPY01000004">
    <property type="protein sequence ID" value="KAA0012022.1"/>
    <property type="molecule type" value="Genomic_DNA"/>
</dbReference>
<sequence length="186" mass="20130">MQKRLLTIAVAAVTGSLAFGTQAVAQEEDPKAAQGLYSADDIIGADVYLEGDPEEDVGDVSNLLLDDEQKVSKVVITTGEILGMGGREIVADIEDISLETERDGEETTHRILINAESEDLEGYPEYSEEWFDTEREKVRTEGESAWQTGTVGAGSDMGGQNAEGNQQGNGEDSAEYTDEDVEDEFE</sequence>
<keyword evidence="2" id="KW-0732">Signal</keyword>
<feature type="compositionally biased region" description="Acidic residues" evidence="1">
    <location>
        <begin position="172"/>
        <end position="186"/>
    </location>
</feature>
<feature type="signal peptide" evidence="2">
    <location>
        <begin position="1"/>
        <end position="25"/>
    </location>
</feature>
<evidence type="ECO:0000256" key="1">
    <source>
        <dbReference type="SAM" id="MobiDB-lite"/>
    </source>
</evidence>
<evidence type="ECO:0000313" key="4">
    <source>
        <dbReference type="Proteomes" id="UP000486760"/>
    </source>
</evidence>
<proteinExistence type="predicted"/>
<dbReference type="InterPro" id="IPR011033">
    <property type="entry name" value="PRC_barrel-like_sf"/>
</dbReference>
<comment type="caution">
    <text evidence="3">The sequence shown here is derived from an EMBL/GenBank/DDBJ whole genome shotgun (WGS) entry which is preliminary data.</text>
</comment>
<feature type="chain" id="PRO_5031238752" evidence="2">
    <location>
        <begin position="26"/>
        <end position="186"/>
    </location>
</feature>
<evidence type="ECO:0000313" key="3">
    <source>
        <dbReference type="EMBL" id="KAA0012022.1"/>
    </source>
</evidence>
<feature type="compositionally biased region" description="Basic and acidic residues" evidence="1">
    <location>
        <begin position="133"/>
        <end position="142"/>
    </location>
</feature>